<dbReference type="EC" id="2.4.1.21" evidence="7"/>
<evidence type="ECO:0000256" key="4">
    <source>
        <dbReference type="ARBA" id="ARBA00022676"/>
    </source>
</evidence>
<comment type="catalytic activity">
    <reaction evidence="1 7">
        <text>[(1-&gt;4)-alpha-D-glucosyl](n) + ADP-alpha-D-glucose = [(1-&gt;4)-alpha-D-glucosyl](n+1) + ADP + H(+)</text>
        <dbReference type="Rhea" id="RHEA:18189"/>
        <dbReference type="Rhea" id="RHEA-COMP:9584"/>
        <dbReference type="Rhea" id="RHEA-COMP:9587"/>
        <dbReference type="ChEBI" id="CHEBI:15378"/>
        <dbReference type="ChEBI" id="CHEBI:15444"/>
        <dbReference type="ChEBI" id="CHEBI:57498"/>
        <dbReference type="ChEBI" id="CHEBI:456216"/>
        <dbReference type="EC" id="2.4.1.21"/>
    </reaction>
</comment>
<comment type="caution">
    <text evidence="10">The sequence shown here is derived from an EMBL/GenBank/DDBJ whole genome shotgun (WGS) entry which is preliminary data.</text>
</comment>
<dbReference type="SUPFAM" id="SSF53756">
    <property type="entry name" value="UDP-Glycosyltransferase/glycogen phosphorylase"/>
    <property type="match status" value="1"/>
</dbReference>
<gene>
    <name evidence="7" type="primary">glgA</name>
    <name evidence="10" type="ORF">A3J46_05695</name>
</gene>
<evidence type="ECO:0000256" key="6">
    <source>
        <dbReference type="ARBA" id="ARBA00023056"/>
    </source>
</evidence>
<feature type="domain" description="Starch synthase catalytic" evidence="9">
    <location>
        <begin position="11"/>
        <end position="254"/>
    </location>
</feature>
<keyword evidence="6 7" id="KW-0320">Glycogen biosynthesis</keyword>
<accession>A0A1F8F9M2</accession>
<reference evidence="10 11" key="1">
    <citation type="journal article" date="2016" name="Nat. Commun.">
        <title>Thousands of microbial genomes shed light on interconnected biogeochemical processes in an aquifer system.</title>
        <authorList>
            <person name="Anantharaman K."/>
            <person name="Brown C.T."/>
            <person name="Hug L.A."/>
            <person name="Sharon I."/>
            <person name="Castelle C.J."/>
            <person name="Probst A.J."/>
            <person name="Thomas B.C."/>
            <person name="Singh A."/>
            <person name="Wilkins M.J."/>
            <person name="Karaoz U."/>
            <person name="Brodie E.L."/>
            <person name="Williams K.H."/>
            <person name="Hubbard S.S."/>
            <person name="Banfield J.F."/>
        </authorList>
    </citation>
    <scope>NUCLEOTIDE SEQUENCE [LARGE SCALE GENOMIC DNA]</scope>
</reference>
<dbReference type="NCBIfam" id="TIGR02095">
    <property type="entry name" value="glgA"/>
    <property type="match status" value="1"/>
</dbReference>
<evidence type="ECO:0000256" key="2">
    <source>
        <dbReference type="ARBA" id="ARBA00002764"/>
    </source>
</evidence>
<dbReference type="AlphaFoldDB" id="A0A1F8F9M2"/>
<dbReference type="Proteomes" id="UP000177167">
    <property type="component" value="Unassembled WGS sequence"/>
</dbReference>
<dbReference type="UniPathway" id="UPA00164"/>
<evidence type="ECO:0000256" key="7">
    <source>
        <dbReference type="HAMAP-Rule" id="MF_00484"/>
    </source>
</evidence>
<sequence length="500" mass="57106">MNLFDKKEKHKILFVASEAAPFVKVGGLGEVMYSLPKALRNLGYDVRVMVPKYATVDIGKYPLHLEHEGLELEPGTKDPHGLLKSNILRHEDEKDGTVTYFLENMEYYEKRANVYGYSDDTARWVLLSKGVLEFIKVSDWRPDIIVAADWQTGFIPNLIHAEYKDDPIISKITVVFSIHNLKWQGMFDPRFVSEMDFDSGRTVISSLFDPQILKLNGMRRGIMYADAINTVSPTYAKEILTSEAGEGLEKLLNERKDRLFGILNGIDIESLDPKTDSLLASNYSIGEIEKKSDNKEFLQKRFGLPQDRNKFVMGMVTRISEQKGFDLLVNNFESLIQNIDFQFVIIGEGEPNYRAFLEDMIRKYPDRIAGHFSFSSQLPKLIFAGADVTLIPSRFEPSGLVQMEAMRYGCIPIVRKVGGLADSVEDFDPRQNKGTGFVFEKYDSFSLAIVIVRASEIYKQKKEWSKLVKRAMAKDFSWKKSAQEYIKIFDLAIKLHTNTD</sequence>
<evidence type="ECO:0000313" key="11">
    <source>
        <dbReference type="Proteomes" id="UP000177167"/>
    </source>
</evidence>
<evidence type="ECO:0000256" key="3">
    <source>
        <dbReference type="ARBA" id="ARBA00010281"/>
    </source>
</evidence>
<dbReference type="PANTHER" id="PTHR45825">
    <property type="entry name" value="GRANULE-BOUND STARCH SYNTHASE 1, CHLOROPLASTIC/AMYLOPLASTIC"/>
    <property type="match status" value="1"/>
</dbReference>
<dbReference type="InterPro" id="IPR011835">
    <property type="entry name" value="GS/SS"/>
</dbReference>
<dbReference type="EMBL" id="MGJP01000049">
    <property type="protein sequence ID" value="OGN08956.1"/>
    <property type="molecule type" value="Genomic_DNA"/>
</dbReference>
<evidence type="ECO:0000259" key="8">
    <source>
        <dbReference type="Pfam" id="PF00534"/>
    </source>
</evidence>
<comment type="function">
    <text evidence="2 7">Synthesizes alpha-1,4-glucan chains using ADP-glucose.</text>
</comment>
<evidence type="ECO:0000259" key="9">
    <source>
        <dbReference type="Pfam" id="PF08323"/>
    </source>
</evidence>
<comment type="pathway">
    <text evidence="7">Glycan biosynthesis; glycogen biosynthesis.</text>
</comment>
<protein>
    <recommendedName>
        <fullName evidence="7">Glycogen synthase</fullName>
        <ecNumber evidence="7">2.4.1.21</ecNumber>
    </recommendedName>
    <alternativeName>
        <fullName evidence="7">Starch [bacterial glycogen] synthase</fullName>
    </alternativeName>
</protein>
<dbReference type="Pfam" id="PF08323">
    <property type="entry name" value="Glyco_transf_5"/>
    <property type="match status" value="1"/>
</dbReference>
<evidence type="ECO:0000256" key="5">
    <source>
        <dbReference type="ARBA" id="ARBA00022679"/>
    </source>
</evidence>
<dbReference type="GO" id="GO:0005978">
    <property type="term" value="P:glycogen biosynthetic process"/>
    <property type="evidence" value="ECO:0007669"/>
    <property type="project" value="UniProtKB-UniRule"/>
</dbReference>
<dbReference type="PANTHER" id="PTHR45825:SF11">
    <property type="entry name" value="ALPHA AMYLASE DOMAIN-CONTAINING PROTEIN"/>
    <property type="match status" value="1"/>
</dbReference>
<evidence type="ECO:0000313" key="10">
    <source>
        <dbReference type="EMBL" id="OGN08956.1"/>
    </source>
</evidence>
<keyword evidence="5 7" id="KW-0808">Transferase</keyword>
<dbReference type="InterPro" id="IPR001296">
    <property type="entry name" value="Glyco_trans_1"/>
</dbReference>
<feature type="domain" description="Glycosyl transferase family 1" evidence="8">
    <location>
        <begin position="300"/>
        <end position="466"/>
    </location>
</feature>
<proteinExistence type="inferred from homology"/>
<dbReference type="HAMAP" id="MF_00484">
    <property type="entry name" value="Glycogen_synth"/>
    <property type="match status" value="1"/>
</dbReference>
<evidence type="ECO:0000256" key="1">
    <source>
        <dbReference type="ARBA" id="ARBA00001478"/>
    </source>
</evidence>
<dbReference type="InterPro" id="IPR013534">
    <property type="entry name" value="Starch_synth_cat_dom"/>
</dbReference>
<dbReference type="Pfam" id="PF00534">
    <property type="entry name" value="Glycos_transf_1"/>
    <property type="match status" value="1"/>
</dbReference>
<organism evidence="10 11">
    <name type="scientific">Candidatus Yanofskybacteria bacterium RIFCSPHIGHO2_02_FULL_41_11</name>
    <dbReference type="NCBI Taxonomy" id="1802675"/>
    <lineage>
        <taxon>Bacteria</taxon>
        <taxon>Candidatus Yanofskyibacteriota</taxon>
    </lineage>
</organism>
<feature type="binding site" evidence="7">
    <location>
        <position position="24"/>
    </location>
    <ligand>
        <name>ADP-alpha-D-glucose</name>
        <dbReference type="ChEBI" id="CHEBI:57498"/>
    </ligand>
</feature>
<name>A0A1F8F9M2_9BACT</name>
<dbReference type="GO" id="GO:0004373">
    <property type="term" value="F:alpha-1,4-glucan glucosyltransferase (UDP-glucose donor) activity"/>
    <property type="evidence" value="ECO:0007669"/>
    <property type="project" value="InterPro"/>
</dbReference>
<dbReference type="Gene3D" id="3.40.50.2000">
    <property type="entry name" value="Glycogen Phosphorylase B"/>
    <property type="match status" value="2"/>
</dbReference>
<keyword evidence="4 7" id="KW-0328">Glycosyltransferase</keyword>
<dbReference type="GO" id="GO:0009011">
    <property type="term" value="F:alpha-1,4-glucan glucosyltransferase (ADP-glucose donor) activity"/>
    <property type="evidence" value="ECO:0007669"/>
    <property type="project" value="UniProtKB-UniRule"/>
</dbReference>
<comment type="similarity">
    <text evidence="3 7">Belongs to the glycosyltransferase 1 family. Bacterial/plant glycogen synthase subfamily.</text>
</comment>
<dbReference type="CDD" id="cd03791">
    <property type="entry name" value="GT5_Glycogen_synthase_DULL1-like"/>
    <property type="match status" value="1"/>
</dbReference>